<feature type="transmembrane region" description="Helical" evidence="1">
    <location>
        <begin position="99"/>
        <end position="116"/>
    </location>
</feature>
<feature type="transmembrane region" description="Helical" evidence="1">
    <location>
        <begin position="43"/>
        <end position="63"/>
    </location>
</feature>
<sequence length="386" mass="42061">MQSVRYLSLDALRGFAILGMIVDHSAAYFPIDPGDDEGIFEVLDARVFVLVMGLSAGITLARAAQRPRIAYVKTWLRRAVLIILLGVLLSLHFSGVPVVLENLGLTMVLATPFLFLRTRWLVTAIVAWLVVGPIVRLPIELLLAGPDSPAVWMAYSPLQLLLLSEDYLVLGYVPVLLLGVLLHRIQFGRLAPTFVMLGAGLVLAVISLTVLRPLETAAGWTGFWTWSAAGLATAAAVGLWGVTTLAFDLAPFRVRLWAAKLGRPLIDIGMLSLSVYTLHVLLLTPLWVAALHFGWQGIEVGVSDRLYPLWRDWESPYAWWILIGVLVVCVPFALIWNRTLGPGPVERLLGVASLRHPPSYLTVVAPVPPASSTVEPRPGEVVSGGQ</sequence>
<feature type="transmembrane region" description="Helical" evidence="1">
    <location>
        <begin position="223"/>
        <end position="247"/>
    </location>
</feature>
<dbReference type="Pfam" id="PF01757">
    <property type="entry name" value="Acyl_transf_3"/>
    <property type="match status" value="1"/>
</dbReference>
<keyword evidence="1" id="KW-1133">Transmembrane helix</keyword>
<keyword evidence="4" id="KW-1185">Reference proteome</keyword>
<feature type="transmembrane region" description="Helical" evidence="1">
    <location>
        <begin position="159"/>
        <end position="182"/>
    </location>
</feature>
<evidence type="ECO:0000259" key="2">
    <source>
        <dbReference type="Pfam" id="PF01757"/>
    </source>
</evidence>
<dbReference type="AlphaFoldDB" id="A0A5C1YHP4"/>
<gene>
    <name evidence="3" type="ORF">FLP10_12230</name>
</gene>
<keyword evidence="1" id="KW-0472">Membrane</keyword>
<feature type="transmembrane region" description="Helical" evidence="1">
    <location>
        <begin position="317"/>
        <end position="337"/>
    </location>
</feature>
<evidence type="ECO:0000313" key="4">
    <source>
        <dbReference type="Proteomes" id="UP000324678"/>
    </source>
</evidence>
<name>A0A5C1YHP4_9MICO</name>
<feature type="transmembrane region" description="Helical" evidence="1">
    <location>
        <begin position="121"/>
        <end position="139"/>
    </location>
</feature>
<accession>A0A5C1YHP4</accession>
<feature type="transmembrane region" description="Helical" evidence="1">
    <location>
        <begin position="12"/>
        <end position="31"/>
    </location>
</feature>
<dbReference type="KEGG" id="ail:FLP10_12230"/>
<organism evidence="3 4">
    <name type="scientific">Agromyces intestinalis</name>
    <dbReference type="NCBI Taxonomy" id="2592652"/>
    <lineage>
        <taxon>Bacteria</taxon>
        <taxon>Bacillati</taxon>
        <taxon>Actinomycetota</taxon>
        <taxon>Actinomycetes</taxon>
        <taxon>Micrococcales</taxon>
        <taxon>Microbacteriaceae</taxon>
        <taxon>Agromyces</taxon>
    </lineage>
</organism>
<feature type="transmembrane region" description="Helical" evidence="1">
    <location>
        <begin position="268"/>
        <end position="290"/>
    </location>
</feature>
<dbReference type="EMBL" id="CP043505">
    <property type="protein sequence ID" value="QEO15095.1"/>
    <property type="molecule type" value="Genomic_DNA"/>
</dbReference>
<dbReference type="GO" id="GO:0016747">
    <property type="term" value="F:acyltransferase activity, transferring groups other than amino-acyl groups"/>
    <property type="evidence" value="ECO:0007669"/>
    <property type="project" value="InterPro"/>
</dbReference>
<feature type="domain" description="Acyltransferase 3" evidence="2">
    <location>
        <begin position="7"/>
        <end position="336"/>
    </location>
</feature>
<dbReference type="OrthoDB" id="4966979at2"/>
<evidence type="ECO:0000256" key="1">
    <source>
        <dbReference type="SAM" id="Phobius"/>
    </source>
</evidence>
<evidence type="ECO:0000313" key="3">
    <source>
        <dbReference type="EMBL" id="QEO15095.1"/>
    </source>
</evidence>
<dbReference type="Proteomes" id="UP000324678">
    <property type="component" value="Chromosome"/>
</dbReference>
<feature type="transmembrane region" description="Helical" evidence="1">
    <location>
        <begin position="194"/>
        <end position="211"/>
    </location>
</feature>
<keyword evidence="1" id="KW-0812">Transmembrane</keyword>
<feature type="transmembrane region" description="Helical" evidence="1">
    <location>
        <begin position="75"/>
        <end position="93"/>
    </location>
</feature>
<proteinExistence type="predicted"/>
<protein>
    <submittedName>
        <fullName evidence="3">DUF1624 domain-containing protein</fullName>
    </submittedName>
</protein>
<dbReference type="InterPro" id="IPR002656">
    <property type="entry name" value="Acyl_transf_3_dom"/>
</dbReference>
<reference evidence="3 4" key="1">
    <citation type="submission" date="2019-09" db="EMBL/GenBank/DDBJ databases">
        <title>Genome sequencing of strain KACC 19306.</title>
        <authorList>
            <person name="Heo J."/>
            <person name="Kim S.-J."/>
            <person name="Kim J.-S."/>
            <person name="Hong S.-B."/>
            <person name="Kwon S.-W."/>
        </authorList>
    </citation>
    <scope>NUCLEOTIDE SEQUENCE [LARGE SCALE GENOMIC DNA]</scope>
    <source>
        <strain evidence="3 4">KACC 19306</strain>
    </source>
</reference>